<dbReference type="PANTHER" id="PTHR43294:SF21">
    <property type="entry name" value="CATION TRANSPORTING ATPASE"/>
    <property type="match status" value="1"/>
</dbReference>
<dbReference type="FunFam" id="1.20.1110.10:FF:000095">
    <property type="entry name" value="Sodium/potassium-transporting ATPase subunit alpha-1"/>
    <property type="match status" value="1"/>
</dbReference>
<dbReference type="InterPro" id="IPR008250">
    <property type="entry name" value="ATPase_P-typ_transduc_dom_A_sf"/>
</dbReference>
<evidence type="ECO:0000256" key="13">
    <source>
        <dbReference type="ARBA" id="ARBA00023065"/>
    </source>
</evidence>
<dbReference type="SFLD" id="SFLDG00002">
    <property type="entry name" value="C1.7:_P-type_atpase_like"/>
    <property type="match status" value="1"/>
</dbReference>
<dbReference type="PANTHER" id="PTHR43294">
    <property type="entry name" value="SODIUM/POTASSIUM-TRANSPORTING ATPASE SUBUNIT ALPHA"/>
    <property type="match status" value="1"/>
</dbReference>
<dbReference type="NCBIfam" id="TIGR01106">
    <property type="entry name" value="ATPase-IIC_X-K"/>
    <property type="match status" value="1"/>
</dbReference>
<dbReference type="SFLD" id="SFLDF00027">
    <property type="entry name" value="p-type_atpase"/>
    <property type="match status" value="1"/>
</dbReference>
<dbReference type="FunFam" id="3.40.50.1000:FF:000083">
    <property type="entry name" value="Sodium/potassium-transporting ATPase subunit alpha"/>
    <property type="match status" value="1"/>
</dbReference>
<evidence type="ECO:0000256" key="7">
    <source>
        <dbReference type="ARBA" id="ARBA00022692"/>
    </source>
</evidence>
<comment type="subcellular location">
    <subcellularLocation>
        <location evidence="1">Cell membrane</location>
        <topology evidence="1">Multi-pass membrane protein</topology>
    </subcellularLocation>
</comment>
<dbReference type="InterPro" id="IPR005775">
    <property type="entry name" value="P-type_ATPase_IIC"/>
</dbReference>
<feature type="transmembrane region" description="Helical" evidence="16">
    <location>
        <begin position="1093"/>
        <end position="1113"/>
    </location>
</feature>
<dbReference type="EMBL" id="HBHJ01032962">
    <property type="protein sequence ID" value="CAD9710852.1"/>
    <property type="molecule type" value="Transcribed_RNA"/>
</dbReference>
<dbReference type="GO" id="GO:0005524">
    <property type="term" value="F:ATP binding"/>
    <property type="evidence" value="ECO:0007669"/>
    <property type="project" value="UniProtKB-KW"/>
</dbReference>
<keyword evidence="4" id="KW-1003">Cell membrane</keyword>
<evidence type="ECO:0000256" key="16">
    <source>
        <dbReference type="SAM" id="Phobius"/>
    </source>
</evidence>
<comment type="similarity">
    <text evidence="2">Belongs to the cation transport ATPase (P-type) (TC 3.A.3) family. Type IIC subfamily.</text>
</comment>
<feature type="domain" description="Cation-transporting P-type ATPase N-terminal" evidence="17">
    <location>
        <begin position="51"/>
        <end position="137"/>
    </location>
</feature>
<dbReference type="NCBIfam" id="TIGR01494">
    <property type="entry name" value="ATPase_P-type"/>
    <property type="match status" value="2"/>
</dbReference>
<keyword evidence="9" id="KW-0067">ATP-binding</keyword>
<evidence type="ECO:0000256" key="2">
    <source>
        <dbReference type="ARBA" id="ARBA00006934"/>
    </source>
</evidence>
<evidence type="ECO:0000259" key="17">
    <source>
        <dbReference type="SMART" id="SM00831"/>
    </source>
</evidence>
<dbReference type="Pfam" id="PF00690">
    <property type="entry name" value="Cation_ATPase_N"/>
    <property type="match status" value="1"/>
</dbReference>
<dbReference type="Pfam" id="PF00122">
    <property type="entry name" value="E1-E2_ATPase"/>
    <property type="match status" value="1"/>
</dbReference>
<keyword evidence="11" id="KW-1278">Translocase</keyword>
<dbReference type="GO" id="GO:1902600">
    <property type="term" value="P:proton transmembrane transport"/>
    <property type="evidence" value="ECO:0007669"/>
    <property type="project" value="TreeGrafter"/>
</dbReference>
<evidence type="ECO:0000256" key="4">
    <source>
        <dbReference type="ARBA" id="ARBA00022475"/>
    </source>
</evidence>
<evidence type="ECO:0000256" key="1">
    <source>
        <dbReference type="ARBA" id="ARBA00004651"/>
    </source>
</evidence>
<feature type="transmembrane region" description="Helical" evidence="16">
    <location>
        <begin position="109"/>
        <end position="134"/>
    </location>
</feature>
<accession>A0A7S2SVN8</accession>
<feature type="transmembrane region" description="Helical" evidence="16">
    <location>
        <begin position="146"/>
        <end position="165"/>
    </location>
</feature>
<sequence length="1169" mass="128039">MSQDPAAKSVVIPRQFSKTRDQIDSIQDRQKKQPDVGPKDIGDLKREVEMEEHKLPPLEGIRKLADEFEFAPPTTVDDYLAGGMGDADAERLLETHHFNMLTPPPTRPWYLIFLGHLTGGFSLLLWAGGVLCFISFGVRSENVDNLYLGIVLVLVVFLTGCFSYYQEAKSAAVMEGFKNMLPQSVSVIRGSKTVSVEAKYLVPGDVITINTGEKIPADVRIVKATNFKCDQSSLTGEPDAIAKRPDNEHENPLEATNLAFFGTMATEGSAVGFVILTGDDTIMGRIAQLASGTENQETPIRKEIHKFITLISFLAVFLGVTFFIVGFIVGYDVITNLVFMIGIIVANVPEGLLATVTVSLTLTALRLSHKQVLVKNLESVETLGSTTCICSDKTGTLTQNRMTVAHLYANDRIIATPTATDGWTGTDPEGEVPALGVADQAKIPVDYDTLTADPTFKMLYRFGVLCNTGEFGEPDDSKPVLQRLCINGNASDYAFLKMVEVLPEVVGLKQNAKTTFGIDAVRQQYPQANAKDGEIPFNSAYKFMVTVRRMEGGDTMIMKGAAEQVFARCSTMLINGNLVPIDDAMQVRFDNVYKTLGKMGERVLGFAYRELGPAPADGWIGGNPDECNYMLGTACKDSDRADTSDALTYVGLSALIDPPRENVPASVLSCRSAGVKVVMVTGDHPVTAAAIAKSVNILWSKPVSEIAEDEGISLEEANAKGRAIVVPGSKLKDMSQEEIMQVMLYEQVVFARTSPAQKLRIVEASQELGHVVAVTGDGVNDSPALKAADIGCAMGIAGTDVSKEAADMILLSDDFSAIVDGIEEGRLIFDNLKKSIAYTLSSNIPEISPFIMFIIVQMPLSLTTVLILCVDLGTDMLPAISLAYEKPESDIMRRPPRDAEKDALVTDRLMCFAYLQIGVFQALAGFFTFFVVLNDYGFRIRDIPGEALSFDPFPQERNGKIREDCKCGGGSNMKASKAEDIDVRIRNGTLEEDNDVSDQDRANFCPDRDIGIEFDPNWPYGWGCPFGSVEPKKECKLARSKPPGRSTCYKASEALRHGQTAAFVSIVIVQWADLIICKTRLLSLADQGMQNTVMLTGLLSETALCLFLCYTPGISEGLATRPIAGVHWFPSMPFSILIFFYDEVRKYLLRRDRRLYPGEVKFVEKYSYY</sequence>
<evidence type="ECO:0000256" key="3">
    <source>
        <dbReference type="ARBA" id="ARBA00022448"/>
    </source>
</evidence>
<dbReference type="InterPro" id="IPR018303">
    <property type="entry name" value="ATPase_P-typ_P_site"/>
</dbReference>
<dbReference type="InterPro" id="IPR044492">
    <property type="entry name" value="P_typ_ATPase_HD_dom"/>
</dbReference>
<feature type="transmembrane region" description="Helical" evidence="16">
    <location>
        <begin position="337"/>
        <end position="365"/>
    </location>
</feature>
<dbReference type="SMART" id="SM00831">
    <property type="entry name" value="Cation_ATPase_N"/>
    <property type="match status" value="1"/>
</dbReference>
<dbReference type="PRINTS" id="PR00119">
    <property type="entry name" value="CATATPASE"/>
</dbReference>
<reference evidence="18" key="1">
    <citation type="submission" date="2021-01" db="EMBL/GenBank/DDBJ databases">
        <authorList>
            <person name="Corre E."/>
            <person name="Pelletier E."/>
            <person name="Niang G."/>
            <person name="Scheremetjew M."/>
            <person name="Finn R."/>
            <person name="Kale V."/>
            <person name="Holt S."/>
            <person name="Cochrane G."/>
            <person name="Meng A."/>
            <person name="Brown T."/>
            <person name="Cohen L."/>
        </authorList>
    </citation>
    <scope>NUCLEOTIDE SEQUENCE</scope>
    <source>
        <strain evidence="18">CCMP1243</strain>
    </source>
</reference>
<evidence type="ECO:0000256" key="15">
    <source>
        <dbReference type="SAM" id="MobiDB-lite"/>
    </source>
</evidence>
<dbReference type="AlphaFoldDB" id="A0A7S2SVN8"/>
<dbReference type="Gene3D" id="2.70.150.10">
    <property type="entry name" value="Calcium-transporting ATPase, cytoplasmic transduction domain A"/>
    <property type="match status" value="1"/>
</dbReference>
<evidence type="ECO:0000313" key="18">
    <source>
        <dbReference type="EMBL" id="CAD9710852.1"/>
    </source>
</evidence>
<evidence type="ECO:0000256" key="14">
    <source>
        <dbReference type="ARBA" id="ARBA00023136"/>
    </source>
</evidence>
<dbReference type="SUPFAM" id="SSF81665">
    <property type="entry name" value="Calcium ATPase, transmembrane domain M"/>
    <property type="match status" value="1"/>
</dbReference>
<dbReference type="PRINTS" id="PR00121">
    <property type="entry name" value="NAKATPASE"/>
</dbReference>
<dbReference type="GO" id="GO:0005391">
    <property type="term" value="F:P-type sodium:potassium-exchanging transporter activity"/>
    <property type="evidence" value="ECO:0007669"/>
    <property type="project" value="TreeGrafter"/>
</dbReference>
<dbReference type="InterPro" id="IPR004014">
    <property type="entry name" value="ATPase_P-typ_cation-transptr_N"/>
</dbReference>
<evidence type="ECO:0000256" key="11">
    <source>
        <dbReference type="ARBA" id="ARBA00022967"/>
    </source>
</evidence>
<evidence type="ECO:0000256" key="9">
    <source>
        <dbReference type="ARBA" id="ARBA00022840"/>
    </source>
</evidence>
<keyword evidence="8" id="KW-0547">Nucleotide-binding</keyword>
<keyword evidence="3" id="KW-0813">Transport</keyword>
<evidence type="ECO:0000256" key="12">
    <source>
        <dbReference type="ARBA" id="ARBA00022989"/>
    </source>
</evidence>
<dbReference type="SUPFAM" id="SSF81660">
    <property type="entry name" value="Metal cation-transporting ATPase, ATP-binding domain N"/>
    <property type="match status" value="1"/>
</dbReference>
<dbReference type="InterPro" id="IPR023298">
    <property type="entry name" value="ATPase_P-typ_TM_dom_sf"/>
</dbReference>
<feature type="compositionally biased region" description="Basic and acidic residues" evidence="15">
    <location>
        <begin position="18"/>
        <end position="44"/>
    </location>
</feature>
<dbReference type="Gene3D" id="1.20.1110.10">
    <property type="entry name" value="Calcium-transporting ATPase, transmembrane domain"/>
    <property type="match status" value="2"/>
</dbReference>
<evidence type="ECO:0000256" key="10">
    <source>
        <dbReference type="ARBA" id="ARBA00022958"/>
    </source>
</evidence>
<feature type="transmembrane region" description="Helical" evidence="16">
    <location>
        <begin position="307"/>
        <end position="331"/>
    </location>
</feature>
<dbReference type="InterPro" id="IPR023299">
    <property type="entry name" value="ATPase_P-typ_cyto_dom_N"/>
</dbReference>
<dbReference type="InterPro" id="IPR023214">
    <property type="entry name" value="HAD_sf"/>
</dbReference>
<keyword evidence="12 16" id="KW-1133">Transmembrane helix</keyword>
<evidence type="ECO:0000256" key="5">
    <source>
        <dbReference type="ARBA" id="ARBA00022538"/>
    </source>
</evidence>
<protein>
    <recommendedName>
        <fullName evidence="17">Cation-transporting P-type ATPase N-terminal domain-containing protein</fullName>
    </recommendedName>
</protein>
<dbReference type="Gene3D" id="3.40.1110.10">
    <property type="entry name" value="Calcium-transporting ATPase, cytoplasmic domain N"/>
    <property type="match status" value="1"/>
</dbReference>
<dbReference type="SUPFAM" id="SSF81653">
    <property type="entry name" value="Calcium ATPase, transduction domain A"/>
    <property type="match status" value="1"/>
</dbReference>
<organism evidence="18">
    <name type="scientific">Rhizochromulina marina</name>
    <dbReference type="NCBI Taxonomy" id="1034831"/>
    <lineage>
        <taxon>Eukaryota</taxon>
        <taxon>Sar</taxon>
        <taxon>Stramenopiles</taxon>
        <taxon>Ochrophyta</taxon>
        <taxon>Dictyochophyceae</taxon>
        <taxon>Rhizochromulinales</taxon>
        <taxon>Rhizochromulina</taxon>
    </lineage>
</organism>
<name>A0A7S2SVN8_9STRA</name>
<dbReference type="InterPro" id="IPR050510">
    <property type="entry name" value="Cation_transp_ATPase_P-type"/>
</dbReference>
<keyword evidence="13" id="KW-0406">Ion transport</keyword>
<dbReference type="SUPFAM" id="SSF56784">
    <property type="entry name" value="HAD-like"/>
    <property type="match status" value="1"/>
</dbReference>
<dbReference type="GO" id="GO:0006883">
    <property type="term" value="P:intracellular sodium ion homeostasis"/>
    <property type="evidence" value="ECO:0007669"/>
    <property type="project" value="TreeGrafter"/>
</dbReference>
<dbReference type="Pfam" id="PF13246">
    <property type="entry name" value="Cation_ATPase"/>
    <property type="match status" value="1"/>
</dbReference>
<keyword evidence="7 16" id="KW-0812">Transmembrane</keyword>
<feature type="transmembrane region" description="Helical" evidence="16">
    <location>
        <begin position="912"/>
        <end position="933"/>
    </location>
</feature>
<gene>
    <name evidence="18" type="ORF">RMAR1173_LOCUS21846</name>
</gene>
<dbReference type="PROSITE" id="PS00154">
    <property type="entry name" value="ATPASE_E1_E2"/>
    <property type="match status" value="1"/>
</dbReference>
<dbReference type="InterPro" id="IPR006068">
    <property type="entry name" value="ATPase_P-typ_cation-transptr_C"/>
</dbReference>
<dbReference type="GO" id="GO:0016887">
    <property type="term" value="F:ATP hydrolysis activity"/>
    <property type="evidence" value="ECO:0007669"/>
    <property type="project" value="InterPro"/>
</dbReference>
<dbReference type="InterPro" id="IPR001757">
    <property type="entry name" value="P_typ_ATPase"/>
</dbReference>
<keyword evidence="6" id="KW-0597">Phosphoprotein</keyword>
<dbReference type="InterPro" id="IPR036412">
    <property type="entry name" value="HAD-like_sf"/>
</dbReference>
<evidence type="ECO:0000256" key="6">
    <source>
        <dbReference type="ARBA" id="ARBA00022553"/>
    </source>
</evidence>
<dbReference type="GO" id="GO:0030007">
    <property type="term" value="P:intracellular potassium ion homeostasis"/>
    <property type="evidence" value="ECO:0007669"/>
    <property type="project" value="TreeGrafter"/>
</dbReference>
<dbReference type="GO" id="GO:0005886">
    <property type="term" value="C:plasma membrane"/>
    <property type="evidence" value="ECO:0007669"/>
    <property type="project" value="UniProtKB-SubCell"/>
</dbReference>
<dbReference type="Gene3D" id="3.40.50.1000">
    <property type="entry name" value="HAD superfamily/HAD-like"/>
    <property type="match status" value="1"/>
</dbReference>
<dbReference type="SFLD" id="SFLDS00003">
    <property type="entry name" value="Haloacid_Dehalogenase"/>
    <property type="match status" value="1"/>
</dbReference>
<proteinExistence type="inferred from homology"/>
<keyword evidence="10" id="KW-0630">Potassium</keyword>
<keyword evidence="14 16" id="KW-0472">Membrane</keyword>
<dbReference type="InterPro" id="IPR059000">
    <property type="entry name" value="ATPase_P-type_domA"/>
</dbReference>
<keyword evidence="5" id="KW-0633">Potassium transport</keyword>
<evidence type="ECO:0000256" key="8">
    <source>
        <dbReference type="ARBA" id="ARBA00022741"/>
    </source>
</evidence>
<dbReference type="GO" id="GO:1990573">
    <property type="term" value="P:potassium ion import across plasma membrane"/>
    <property type="evidence" value="ECO:0007669"/>
    <property type="project" value="TreeGrafter"/>
</dbReference>
<dbReference type="Pfam" id="PF00689">
    <property type="entry name" value="Cation_ATPase_C"/>
    <property type="match status" value="1"/>
</dbReference>
<dbReference type="GO" id="GO:0036376">
    <property type="term" value="P:sodium ion export across plasma membrane"/>
    <property type="evidence" value="ECO:0007669"/>
    <property type="project" value="TreeGrafter"/>
</dbReference>
<feature type="transmembrane region" description="Helical" evidence="16">
    <location>
        <begin position="1125"/>
        <end position="1144"/>
    </location>
</feature>
<feature type="region of interest" description="Disordered" evidence="15">
    <location>
        <begin position="1"/>
        <end position="44"/>
    </location>
</feature>
<feature type="transmembrane region" description="Helical" evidence="16">
    <location>
        <begin position="850"/>
        <end position="868"/>
    </location>
</feature>